<evidence type="ECO:0000313" key="8">
    <source>
        <dbReference type="Proteomes" id="UP000586918"/>
    </source>
</evidence>
<keyword evidence="8" id="KW-1185">Reference proteome</keyword>
<evidence type="ECO:0000313" key="7">
    <source>
        <dbReference type="EMBL" id="NMH94638.1"/>
    </source>
</evidence>
<organism evidence="7 8">
    <name type="scientific">Pseudonocardia bannensis</name>
    <dbReference type="NCBI Taxonomy" id="630973"/>
    <lineage>
        <taxon>Bacteria</taxon>
        <taxon>Bacillati</taxon>
        <taxon>Actinomycetota</taxon>
        <taxon>Actinomycetes</taxon>
        <taxon>Pseudonocardiales</taxon>
        <taxon>Pseudonocardiaceae</taxon>
        <taxon>Pseudonocardia</taxon>
    </lineage>
</organism>
<feature type="compositionally biased region" description="Low complexity" evidence="5">
    <location>
        <begin position="1"/>
        <end position="19"/>
    </location>
</feature>
<feature type="domain" description="Sigma-54 factor interaction" evidence="6">
    <location>
        <begin position="169"/>
        <end position="361"/>
    </location>
</feature>
<dbReference type="SUPFAM" id="SSF52540">
    <property type="entry name" value="P-loop containing nucleoside triphosphate hydrolases"/>
    <property type="match status" value="1"/>
</dbReference>
<dbReference type="GO" id="GO:0006355">
    <property type="term" value="P:regulation of DNA-templated transcription"/>
    <property type="evidence" value="ECO:0007669"/>
    <property type="project" value="InterPro"/>
</dbReference>
<comment type="caution">
    <text evidence="7">The sequence shown here is derived from an EMBL/GenBank/DDBJ whole genome shotgun (WGS) entry which is preliminary data.</text>
</comment>
<dbReference type="RefSeq" id="WP_169415319.1">
    <property type="nucleotide sequence ID" value="NZ_JAAXKZ010000123.1"/>
</dbReference>
<dbReference type="AlphaFoldDB" id="A0A848DPG7"/>
<dbReference type="Gene3D" id="1.10.8.60">
    <property type="match status" value="1"/>
</dbReference>
<evidence type="ECO:0000256" key="5">
    <source>
        <dbReference type="SAM" id="MobiDB-lite"/>
    </source>
</evidence>
<sequence length="438" mass="48414">MSAPVRPGPGRAPRTASRPVHQAAHTTAHHGLQRTREIEPERRVADPGSRAERLLLDSYLRSRSRLAGRPVTCVSERTIISNPVAARLFHGVSQAMLWEQAARAMDSRREDSCEFVLADGRTVVAVCRPIDDRGRIIGAVIEATDDGESPRGQSPRVRTPIGSGEFAGLAGQGEQWREMCAEAVHARDSGLPMLVRGEVGTGKLSLLTALFGADRVRVMDAAMVPVDGFAPWARELRERLAEPGGVVVVRRLECLEPAAAQAVCSLLDMAHPDARLAGTLTLGERAGEAFGPLVRRFAVATIDVPPLRRRFEDLPQLLVALSLRVEGRPRRWMPEAVQALCRLEWTENIRQLENVVRRVIAGCPAGDIRARHLPDEVLTDAPRRRLTQLEQLEFTEMLSTLRRTGGNKKEAAQILEISRSTLYRKMRQFGMDLTRSAF</sequence>
<dbReference type="Proteomes" id="UP000586918">
    <property type="component" value="Unassembled WGS sequence"/>
</dbReference>
<dbReference type="PROSITE" id="PS50045">
    <property type="entry name" value="SIGMA54_INTERACT_4"/>
    <property type="match status" value="1"/>
</dbReference>
<keyword evidence="4" id="KW-0804">Transcription</keyword>
<feature type="region of interest" description="Disordered" evidence="5">
    <location>
        <begin position="1"/>
        <end position="47"/>
    </location>
</feature>
<gene>
    <name evidence="7" type="ORF">HF519_24305</name>
</gene>
<dbReference type="GO" id="GO:0005524">
    <property type="term" value="F:ATP binding"/>
    <property type="evidence" value="ECO:0007669"/>
    <property type="project" value="UniProtKB-KW"/>
</dbReference>
<reference evidence="7 8" key="1">
    <citation type="submission" date="2020-04" db="EMBL/GenBank/DDBJ databases">
        <authorList>
            <person name="Klaysubun C."/>
            <person name="Duangmal K."/>
            <person name="Lipun K."/>
        </authorList>
    </citation>
    <scope>NUCLEOTIDE SEQUENCE [LARGE SCALE GENOMIC DNA]</scope>
    <source>
        <strain evidence="7 8">DSM 45300</strain>
    </source>
</reference>
<protein>
    <recommendedName>
        <fullName evidence="6">Sigma-54 factor interaction domain-containing protein</fullName>
    </recommendedName>
</protein>
<dbReference type="InterPro" id="IPR009057">
    <property type="entry name" value="Homeodomain-like_sf"/>
</dbReference>
<dbReference type="PANTHER" id="PTHR32071">
    <property type="entry name" value="TRANSCRIPTIONAL REGULATORY PROTEIN"/>
    <property type="match status" value="1"/>
</dbReference>
<accession>A0A848DPG7</accession>
<dbReference type="PRINTS" id="PR01590">
    <property type="entry name" value="HTHFIS"/>
</dbReference>
<keyword evidence="2" id="KW-0067">ATP-binding</keyword>
<keyword evidence="3" id="KW-0805">Transcription regulation</keyword>
<proteinExistence type="predicted"/>
<evidence type="ECO:0000256" key="4">
    <source>
        <dbReference type="ARBA" id="ARBA00023163"/>
    </source>
</evidence>
<dbReference type="Gene3D" id="3.40.50.300">
    <property type="entry name" value="P-loop containing nucleotide triphosphate hydrolases"/>
    <property type="match status" value="1"/>
</dbReference>
<evidence type="ECO:0000259" key="6">
    <source>
        <dbReference type="PROSITE" id="PS50045"/>
    </source>
</evidence>
<dbReference type="SUPFAM" id="SSF46689">
    <property type="entry name" value="Homeodomain-like"/>
    <property type="match status" value="1"/>
</dbReference>
<dbReference type="InterPro" id="IPR058031">
    <property type="entry name" value="AAA_lid_NorR"/>
</dbReference>
<feature type="compositionally biased region" description="Basic and acidic residues" evidence="5">
    <location>
        <begin position="34"/>
        <end position="47"/>
    </location>
</feature>
<dbReference type="InterPro" id="IPR002197">
    <property type="entry name" value="HTH_Fis"/>
</dbReference>
<evidence type="ECO:0000256" key="2">
    <source>
        <dbReference type="ARBA" id="ARBA00022840"/>
    </source>
</evidence>
<dbReference type="Pfam" id="PF02954">
    <property type="entry name" value="HTH_8"/>
    <property type="match status" value="1"/>
</dbReference>
<dbReference type="Gene3D" id="1.10.10.60">
    <property type="entry name" value="Homeodomain-like"/>
    <property type="match status" value="1"/>
</dbReference>
<evidence type="ECO:0000256" key="3">
    <source>
        <dbReference type="ARBA" id="ARBA00023015"/>
    </source>
</evidence>
<dbReference type="InterPro" id="IPR002078">
    <property type="entry name" value="Sigma_54_int"/>
</dbReference>
<dbReference type="EMBL" id="JAAXKZ010000123">
    <property type="protein sequence ID" value="NMH94638.1"/>
    <property type="molecule type" value="Genomic_DNA"/>
</dbReference>
<dbReference type="GO" id="GO:0043565">
    <property type="term" value="F:sequence-specific DNA binding"/>
    <property type="evidence" value="ECO:0007669"/>
    <property type="project" value="InterPro"/>
</dbReference>
<name>A0A848DPG7_9PSEU</name>
<keyword evidence="1" id="KW-0547">Nucleotide-binding</keyword>
<evidence type="ECO:0000256" key="1">
    <source>
        <dbReference type="ARBA" id="ARBA00022741"/>
    </source>
</evidence>
<dbReference type="InterPro" id="IPR027417">
    <property type="entry name" value="P-loop_NTPase"/>
</dbReference>
<feature type="region of interest" description="Disordered" evidence="5">
    <location>
        <begin position="145"/>
        <end position="164"/>
    </location>
</feature>
<dbReference type="Pfam" id="PF25601">
    <property type="entry name" value="AAA_lid_14"/>
    <property type="match status" value="1"/>
</dbReference>